<proteinExistence type="predicted"/>
<reference evidence="3" key="1">
    <citation type="submission" date="2018-10" db="EMBL/GenBank/DDBJ databases">
        <title>Effector identification in a new, highly contiguous assembly of the strawberry crown rot pathogen Phytophthora cactorum.</title>
        <authorList>
            <person name="Armitage A.D."/>
            <person name="Nellist C.F."/>
            <person name="Bates H."/>
            <person name="Vickerstaff R.J."/>
            <person name="Harrison R.J."/>
        </authorList>
    </citation>
    <scope>NUCLEOTIDE SEQUENCE</scope>
    <source>
        <strain evidence="3">P415</strain>
    </source>
</reference>
<feature type="compositionally biased region" description="Low complexity" evidence="2">
    <location>
        <begin position="328"/>
        <end position="339"/>
    </location>
</feature>
<feature type="compositionally biased region" description="Basic residues" evidence="2">
    <location>
        <begin position="274"/>
        <end position="287"/>
    </location>
</feature>
<feature type="compositionally biased region" description="Basic and acidic residues" evidence="2">
    <location>
        <begin position="296"/>
        <end position="309"/>
    </location>
</feature>
<sequence length="782" mass="84531">MSATQLASVTKVLVRAMVQRPRSSDQGFWYQFNRAQTVEEVGSAITAGTEQVFDTSGDVGKLRARLDSAYAGRQALEVKLLTQTGLRENAELFARQATAEIEELKAELKRAKDSDAARLRRCMDAQVSLDASTKTTEKLRQFIKSIQESTFRSRSRSTTSKLHRLLSDLIKGDSSDVQAMQSKVAVQRDQIHRLTRTNGILRQQKPGKRRRLRRAGSSSELSPSPSSDSEDSKRRQCKPSGSPKAALAAAVLADVPSIASDPSPSKRRDLRMPKAWRKTKPAKKRRAASGPIAVFPKDRPVFKTTDPRLRGSPAAAAAPSSPSPSPIIPSVAAPASRPSLAVTEGPAQASLSTGDSRAARTVSQPAPTDVSIVVRRAASPGEDSALRTSSVTGPGTVAGTSVKVGLHLYLSSMFSASSHAAASSSVPASVHSPASLSDPSPRERARPSRQSSQRSQFKSSLLAEQEAASTAIGDVEEKTEDVTVDSPVQEVPSSQSSGRVLSLTPGSGPVIRLSSEASLADDPIPVLSQAPLQTPSDTSAAPLTHSRPGVVIVSTFTPGFDPRSTIPSSDIPVPVHGVQPIVRSSAKLPSSTNPIVDLRFHKSAAQRCWFAIICARVPTPIGGQAVASCGIEGIIAFANFADANHPFQAYLRSLPDRSSIFDSSGLDIDMVISRRAPLTLRYFHLWRRLRGQTSNTTQAIASWERHHWVANSAVERMIRAMFRDPSFNKEVVKAILQQWKDYIKFRKQRADVLWIHHKRSFQSEGLVDEQDKAEGVKESLPS</sequence>
<keyword evidence="1" id="KW-0175">Coiled coil</keyword>
<evidence type="ECO:0000256" key="2">
    <source>
        <dbReference type="SAM" id="MobiDB-lite"/>
    </source>
</evidence>
<dbReference type="Proteomes" id="UP000697107">
    <property type="component" value="Unassembled WGS sequence"/>
</dbReference>
<feature type="compositionally biased region" description="Low complexity" evidence="2">
    <location>
        <begin position="448"/>
        <end position="460"/>
    </location>
</feature>
<feature type="compositionally biased region" description="Basic residues" evidence="2">
    <location>
        <begin position="205"/>
        <end position="214"/>
    </location>
</feature>
<feature type="region of interest" description="Disordered" evidence="2">
    <location>
        <begin position="425"/>
        <end position="505"/>
    </location>
</feature>
<dbReference type="VEuPathDB" id="FungiDB:PC110_g418"/>
<protein>
    <submittedName>
        <fullName evidence="3">Uncharacterized protein</fullName>
    </submittedName>
</protein>
<comment type="caution">
    <text evidence="3">The sequence shown here is derived from an EMBL/GenBank/DDBJ whole genome shotgun (WGS) entry which is preliminary data.</text>
</comment>
<dbReference type="VEuPathDB" id="FungiDB:PC110_g17692"/>
<dbReference type="EMBL" id="RCML01001133">
    <property type="protein sequence ID" value="KAG2965173.1"/>
    <property type="molecule type" value="Genomic_DNA"/>
</dbReference>
<accession>A0A8T1F766</accession>
<evidence type="ECO:0000313" key="3">
    <source>
        <dbReference type="EMBL" id="KAG2965173.1"/>
    </source>
</evidence>
<feature type="region of interest" description="Disordered" evidence="2">
    <location>
        <begin position="257"/>
        <end position="398"/>
    </location>
</feature>
<feature type="compositionally biased region" description="Low complexity" evidence="2">
    <location>
        <begin position="425"/>
        <end position="439"/>
    </location>
</feature>
<feature type="compositionally biased region" description="Low complexity" evidence="2">
    <location>
        <begin position="217"/>
        <end position="227"/>
    </location>
</feature>
<gene>
    <name evidence="3" type="ORF">PC118_g19897</name>
</gene>
<feature type="compositionally biased region" description="Polar residues" evidence="2">
    <location>
        <begin position="349"/>
        <end position="366"/>
    </location>
</feature>
<name>A0A8T1F766_9STRA</name>
<feature type="region of interest" description="Disordered" evidence="2">
    <location>
        <begin position="184"/>
        <end position="245"/>
    </location>
</feature>
<feature type="compositionally biased region" description="Low complexity" evidence="2">
    <location>
        <begin position="486"/>
        <end position="497"/>
    </location>
</feature>
<feature type="coiled-coil region" evidence="1">
    <location>
        <begin position="87"/>
        <end position="114"/>
    </location>
</feature>
<organism evidence="3 4">
    <name type="scientific">Phytophthora cactorum</name>
    <dbReference type="NCBI Taxonomy" id="29920"/>
    <lineage>
        <taxon>Eukaryota</taxon>
        <taxon>Sar</taxon>
        <taxon>Stramenopiles</taxon>
        <taxon>Oomycota</taxon>
        <taxon>Peronosporomycetes</taxon>
        <taxon>Peronosporales</taxon>
        <taxon>Peronosporaceae</taxon>
        <taxon>Phytophthora</taxon>
    </lineage>
</organism>
<evidence type="ECO:0000313" key="4">
    <source>
        <dbReference type="Proteomes" id="UP000697107"/>
    </source>
</evidence>
<evidence type="ECO:0000256" key="1">
    <source>
        <dbReference type="SAM" id="Coils"/>
    </source>
</evidence>
<dbReference type="AlphaFoldDB" id="A0A8T1F766"/>